<feature type="region of interest" description="Disordered" evidence="1">
    <location>
        <begin position="337"/>
        <end position="365"/>
    </location>
</feature>
<keyword evidence="2" id="KW-0812">Transmembrane</keyword>
<keyword evidence="4" id="KW-1185">Reference proteome</keyword>
<name>A0AAD5XNV9_9FUNG</name>
<feature type="region of interest" description="Disordered" evidence="1">
    <location>
        <begin position="158"/>
        <end position="232"/>
    </location>
</feature>
<keyword evidence="2" id="KW-0472">Membrane</keyword>
<evidence type="ECO:0000313" key="3">
    <source>
        <dbReference type="EMBL" id="KAJ3180061.1"/>
    </source>
</evidence>
<organism evidence="3 4">
    <name type="scientific">Geranomyces variabilis</name>
    <dbReference type="NCBI Taxonomy" id="109894"/>
    <lineage>
        <taxon>Eukaryota</taxon>
        <taxon>Fungi</taxon>
        <taxon>Fungi incertae sedis</taxon>
        <taxon>Chytridiomycota</taxon>
        <taxon>Chytridiomycota incertae sedis</taxon>
        <taxon>Chytridiomycetes</taxon>
        <taxon>Spizellomycetales</taxon>
        <taxon>Powellomycetaceae</taxon>
        <taxon>Geranomyces</taxon>
    </lineage>
</organism>
<feature type="transmembrane region" description="Helical" evidence="2">
    <location>
        <begin position="437"/>
        <end position="456"/>
    </location>
</feature>
<keyword evidence="2" id="KW-1133">Transmembrane helix</keyword>
<evidence type="ECO:0000256" key="1">
    <source>
        <dbReference type="SAM" id="MobiDB-lite"/>
    </source>
</evidence>
<reference evidence="3" key="1">
    <citation type="submission" date="2020-05" db="EMBL/GenBank/DDBJ databases">
        <title>Phylogenomic resolution of chytrid fungi.</title>
        <authorList>
            <person name="Stajich J.E."/>
            <person name="Amses K."/>
            <person name="Simmons R."/>
            <person name="Seto K."/>
            <person name="Myers J."/>
            <person name="Bonds A."/>
            <person name="Quandt C.A."/>
            <person name="Barry K."/>
            <person name="Liu P."/>
            <person name="Grigoriev I."/>
            <person name="Longcore J.E."/>
            <person name="James T.Y."/>
        </authorList>
    </citation>
    <scope>NUCLEOTIDE SEQUENCE</scope>
    <source>
        <strain evidence="3">JEL0379</strain>
    </source>
</reference>
<protein>
    <submittedName>
        <fullName evidence="3">Uncharacterized protein</fullName>
    </submittedName>
</protein>
<accession>A0AAD5XNV9</accession>
<dbReference type="Proteomes" id="UP001212152">
    <property type="component" value="Unassembled WGS sequence"/>
</dbReference>
<feature type="compositionally biased region" description="Polar residues" evidence="1">
    <location>
        <begin position="339"/>
        <end position="357"/>
    </location>
</feature>
<feature type="compositionally biased region" description="Polar residues" evidence="1">
    <location>
        <begin position="471"/>
        <end position="481"/>
    </location>
</feature>
<feature type="region of interest" description="Disordered" evidence="1">
    <location>
        <begin position="464"/>
        <end position="486"/>
    </location>
</feature>
<dbReference type="AlphaFoldDB" id="A0AAD5XNV9"/>
<comment type="caution">
    <text evidence="3">The sequence shown here is derived from an EMBL/GenBank/DDBJ whole genome shotgun (WGS) entry which is preliminary data.</text>
</comment>
<proteinExistence type="predicted"/>
<dbReference type="EMBL" id="JADGJQ010000018">
    <property type="protein sequence ID" value="KAJ3180061.1"/>
    <property type="molecule type" value="Genomic_DNA"/>
</dbReference>
<gene>
    <name evidence="3" type="ORF">HDU87_002285</name>
</gene>
<sequence>MTAVVNCVCAQRSSNARGVSAYRTFSIYTDAATSSLADLRALVAARVGAEFVFTPQTLRTTASVAPSLGVFRIDEDLSPHDVRLLHAERNPRHLFRLTELPDSAGGLLKVWVPRIGDKAALHILVTVADAGEQLAWPASPSSSSASSSASLLGGLAGKEQSWSPYSGSPPSPSTPLISSPPRALPPSTTTTTTTGPWVGSSPAGSARLPNGLLWSPPATADQAPRDIHYSPPRIDTKLSAATRTTTQRSSAGYYDIADAYCASLARSATTTTSMTTIIPPVRHHEEAMAVEDDAASRAASVATSNNSRAVKHEASLKDPRVASLAATAHLQIAKPKSSLKVTNPNPSWVSSQQSSLRVPSPKEPRTVSVLTNQFRAAKHEPSLTKKDRTASVATNQFRDPKFVSMTSAATTTRPSLGKDASMWARLVAFVRTRRGKVVVSMIISVLLLVAVVKTMLTLGTVKKPAGAAAAQSGTPSPSTPIVPTAMPFPNTVPAAGQFPPAASLPVASPTGSTPIPSATVASAAAWPTLAGLQFIGSFSSPPNTTTINTKTLAGCASACVAMASLTGCIAAQLVDNGTSCLLMSSFSGLATQNTGASIAFPPLSSATFAAWTAASVANSDHVGDDLDTVAGFCPLATSAVQCASLCALVPTCAGLTFSAADGCCFKSNVATTTAADGVTLFKKP</sequence>
<evidence type="ECO:0000313" key="4">
    <source>
        <dbReference type="Proteomes" id="UP001212152"/>
    </source>
</evidence>
<evidence type="ECO:0000256" key="2">
    <source>
        <dbReference type="SAM" id="Phobius"/>
    </source>
</evidence>